<dbReference type="Pfam" id="PF12802">
    <property type="entry name" value="MarR_2"/>
    <property type="match status" value="1"/>
</dbReference>
<name>A0A4R4W2L0_9ACTN</name>
<dbReference type="Gene3D" id="1.10.10.10">
    <property type="entry name" value="Winged helix-like DNA-binding domain superfamily/Winged helix DNA-binding domain"/>
    <property type="match status" value="1"/>
</dbReference>
<evidence type="ECO:0000313" key="3">
    <source>
        <dbReference type="Proteomes" id="UP000295258"/>
    </source>
</evidence>
<dbReference type="InterPro" id="IPR039422">
    <property type="entry name" value="MarR/SlyA-like"/>
</dbReference>
<comment type="caution">
    <text evidence="2">The sequence shown here is derived from an EMBL/GenBank/DDBJ whole genome shotgun (WGS) entry which is preliminary data.</text>
</comment>
<proteinExistence type="predicted"/>
<feature type="domain" description="HTH marR-type" evidence="1">
    <location>
        <begin position="50"/>
        <end position="188"/>
    </location>
</feature>
<keyword evidence="3" id="KW-1185">Reference proteome</keyword>
<dbReference type="EMBL" id="SMKO01000001">
    <property type="protein sequence ID" value="TDD12809.1"/>
    <property type="molecule type" value="Genomic_DNA"/>
</dbReference>
<dbReference type="PANTHER" id="PTHR33164">
    <property type="entry name" value="TRANSCRIPTIONAL REGULATOR, MARR FAMILY"/>
    <property type="match status" value="1"/>
</dbReference>
<organism evidence="2 3">
    <name type="scientific">Nonomuraea deserti</name>
    <dbReference type="NCBI Taxonomy" id="1848322"/>
    <lineage>
        <taxon>Bacteria</taxon>
        <taxon>Bacillati</taxon>
        <taxon>Actinomycetota</taxon>
        <taxon>Actinomycetes</taxon>
        <taxon>Streptosporangiales</taxon>
        <taxon>Streptosporangiaceae</taxon>
        <taxon>Nonomuraea</taxon>
    </lineage>
</organism>
<dbReference type="InterPro" id="IPR000835">
    <property type="entry name" value="HTH_MarR-typ"/>
</dbReference>
<dbReference type="InterPro" id="IPR036388">
    <property type="entry name" value="WH-like_DNA-bd_sf"/>
</dbReference>
<dbReference type="InterPro" id="IPR036390">
    <property type="entry name" value="WH_DNA-bd_sf"/>
</dbReference>
<evidence type="ECO:0000259" key="1">
    <source>
        <dbReference type="PROSITE" id="PS50995"/>
    </source>
</evidence>
<accession>A0A4R4W2L0</accession>
<dbReference type="GO" id="GO:0006950">
    <property type="term" value="P:response to stress"/>
    <property type="evidence" value="ECO:0007669"/>
    <property type="project" value="TreeGrafter"/>
</dbReference>
<protein>
    <submittedName>
        <fullName evidence="2">MarR family transcriptional regulator</fullName>
    </submittedName>
</protein>
<dbReference type="GO" id="GO:0003700">
    <property type="term" value="F:DNA-binding transcription factor activity"/>
    <property type="evidence" value="ECO:0007669"/>
    <property type="project" value="InterPro"/>
</dbReference>
<dbReference type="AlphaFoldDB" id="A0A4R4W2L0"/>
<dbReference type="SUPFAM" id="SSF46785">
    <property type="entry name" value="Winged helix' DNA-binding domain"/>
    <property type="match status" value="1"/>
</dbReference>
<gene>
    <name evidence="2" type="ORF">E1292_00685</name>
</gene>
<dbReference type="PANTHER" id="PTHR33164:SF99">
    <property type="entry name" value="MARR FAMILY REGULATORY PROTEIN"/>
    <property type="match status" value="1"/>
</dbReference>
<reference evidence="2 3" key="1">
    <citation type="submission" date="2019-03" db="EMBL/GenBank/DDBJ databases">
        <title>Draft genome sequences of novel Actinobacteria.</title>
        <authorList>
            <person name="Sahin N."/>
            <person name="Ay H."/>
            <person name="Saygin H."/>
        </authorList>
    </citation>
    <scope>NUCLEOTIDE SEQUENCE [LARGE SCALE GENOMIC DNA]</scope>
    <source>
        <strain evidence="2 3">KC310</strain>
    </source>
</reference>
<sequence>MVKDSQVRVVIGVLLRRGSGCNICDNKYVHEENSVRQLSSAKLLSVLNFDDPRLTAIGLLSEAYAGLMARFQPVLTAAGLSEIDFETVIRLARSPWQRLRMSDLAAQTGLSTSGVTRVVDRLEREGLVRREACPTDRRASYAVLTDAGRERLETVLPQHLQDIDDCLTGLLSMSELEAFLGSLRKIRDVVRPCATAGAVETDAEARATS</sequence>
<dbReference type="Proteomes" id="UP000295258">
    <property type="component" value="Unassembled WGS sequence"/>
</dbReference>
<dbReference type="PROSITE" id="PS50995">
    <property type="entry name" value="HTH_MARR_2"/>
    <property type="match status" value="1"/>
</dbReference>
<evidence type="ECO:0000313" key="2">
    <source>
        <dbReference type="EMBL" id="TDD12809.1"/>
    </source>
</evidence>
<dbReference type="SMART" id="SM00347">
    <property type="entry name" value="HTH_MARR"/>
    <property type="match status" value="1"/>
</dbReference>